<keyword evidence="5" id="KW-1185">Reference proteome</keyword>
<evidence type="ECO:0000259" key="3">
    <source>
        <dbReference type="SMART" id="SM00062"/>
    </source>
</evidence>
<dbReference type="SUPFAM" id="SSF53850">
    <property type="entry name" value="Periplasmic binding protein-like II"/>
    <property type="match status" value="1"/>
</dbReference>
<reference evidence="4 5" key="1">
    <citation type="submission" date="2019-11" db="EMBL/GenBank/DDBJ databases">
        <title>Type strains purchased from KCTC, JCM and DSMZ.</title>
        <authorList>
            <person name="Lu H."/>
        </authorList>
    </citation>
    <scope>NUCLEOTIDE SEQUENCE [LARGE SCALE GENOMIC DNA]</scope>
    <source>
        <strain evidence="4 5">KCTC 22382</strain>
    </source>
</reference>
<dbReference type="SMART" id="SM00062">
    <property type="entry name" value="PBPb"/>
    <property type="match status" value="1"/>
</dbReference>
<evidence type="ECO:0000256" key="1">
    <source>
        <dbReference type="ARBA" id="ARBA00022729"/>
    </source>
</evidence>
<feature type="domain" description="Solute-binding protein family 3/N-terminal" evidence="3">
    <location>
        <begin position="29"/>
        <end position="258"/>
    </location>
</feature>
<evidence type="ECO:0000313" key="5">
    <source>
        <dbReference type="Proteomes" id="UP000475582"/>
    </source>
</evidence>
<dbReference type="InterPro" id="IPR001638">
    <property type="entry name" value="Solute-binding_3/MltF_N"/>
</dbReference>
<gene>
    <name evidence="4" type="ORF">GM676_12445</name>
</gene>
<accession>A0A6L6PH50</accession>
<dbReference type="AlphaFoldDB" id="A0A6L6PH50"/>
<dbReference type="Pfam" id="PF00497">
    <property type="entry name" value="SBP_bac_3"/>
    <property type="match status" value="1"/>
</dbReference>
<feature type="chain" id="PRO_5027095505" evidence="2">
    <location>
        <begin position="23"/>
        <end position="280"/>
    </location>
</feature>
<proteinExistence type="predicted"/>
<dbReference type="PROSITE" id="PS51257">
    <property type="entry name" value="PROKAR_LIPOPROTEIN"/>
    <property type="match status" value="1"/>
</dbReference>
<dbReference type="PANTHER" id="PTHR35936">
    <property type="entry name" value="MEMBRANE-BOUND LYTIC MUREIN TRANSGLYCOSYLASE F"/>
    <property type="match status" value="1"/>
</dbReference>
<evidence type="ECO:0000313" key="4">
    <source>
        <dbReference type="EMBL" id="MTV38386.1"/>
    </source>
</evidence>
<dbReference type="Proteomes" id="UP000475582">
    <property type="component" value="Unassembled WGS sequence"/>
</dbReference>
<evidence type="ECO:0000256" key="2">
    <source>
        <dbReference type="SAM" id="SignalP"/>
    </source>
</evidence>
<keyword evidence="1 2" id="KW-0732">Signal</keyword>
<name>A0A6L6PH50_9BURK</name>
<sequence>MMRRNRLLLIAVLYCSLPVAQAGGACPSVTRVGLSDLGYAAYREQGRIAGIAVEIANEMGRRTGCKFEFHWYPRQRLFIEMEAGHIDMTMGSVRTPERDAYARHLPYAYLQYDLVLAAAPSRQYHSLADFVEHGSGRLNVTRGVTYGAAVDAQLALLAAAGRLEVVNDYETVFGKLEMGRADGTLATPPIYSKYLKQSSLHRRAAVIPIAEATARFTGIYLSKKTMEEQVRQRYALTLKTMVADLYVHGIYTRYFDEAIVKRTFRQGQGPLLTALSAPED</sequence>
<dbReference type="PANTHER" id="PTHR35936:SF19">
    <property type="entry name" value="AMINO-ACID-BINDING PROTEIN YXEM-RELATED"/>
    <property type="match status" value="1"/>
</dbReference>
<organism evidence="4 5">
    <name type="scientific">Duganella radicis</name>
    <dbReference type="NCBI Taxonomy" id="551988"/>
    <lineage>
        <taxon>Bacteria</taxon>
        <taxon>Pseudomonadati</taxon>
        <taxon>Pseudomonadota</taxon>
        <taxon>Betaproteobacteria</taxon>
        <taxon>Burkholderiales</taxon>
        <taxon>Oxalobacteraceae</taxon>
        <taxon>Telluria group</taxon>
        <taxon>Duganella</taxon>
    </lineage>
</organism>
<dbReference type="Gene3D" id="3.40.190.10">
    <property type="entry name" value="Periplasmic binding protein-like II"/>
    <property type="match status" value="2"/>
</dbReference>
<dbReference type="OrthoDB" id="8777360at2"/>
<dbReference type="EMBL" id="WNKY01000011">
    <property type="protein sequence ID" value="MTV38386.1"/>
    <property type="molecule type" value="Genomic_DNA"/>
</dbReference>
<dbReference type="RefSeq" id="WP_155463890.1">
    <property type="nucleotide sequence ID" value="NZ_WNKY01000011.1"/>
</dbReference>
<comment type="caution">
    <text evidence="4">The sequence shown here is derived from an EMBL/GenBank/DDBJ whole genome shotgun (WGS) entry which is preliminary data.</text>
</comment>
<protein>
    <submittedName>
        <fullName evidence="4">Transporter substrate-binding domain-containing protein</fullName>
    </submittedName>
</protein>
<feature type="signal peptide" evidence="2">
    <location>
        <begin position="1"/>
        <end position="22"/>
    </location>
</feature>